<name>A0A2K9VH64_9CAUD</name>
<dbReference type="RefSeq" id="YP_009797337.1">
    <property type="nucleotide sequence ID" value="NC_047913.1"/>
</dbReference>
<dbReference type="KEGG" id="vg:54987750"/>
<organism evidence="1 2">
    <name type="scientific">Faecalibacterium phage FP_Mushu</name>
    <dbReference type="NCBI Taxonomy" id="2070185"/>
    <lineage>
        <taxon>Viruses</taxon>
        <taxon>Duplodnaviria</taxon>
        <taxon>Heunggongvirae</taxon>
        <taxon>Uroviricota</taxon>
        <taxon>Caudoviricetes</taxon>
        <taxon>Mushuvirus</taxon>
        <taxon>Mushuvirus mushu</taxon>
    </lineage>
</organism>
<dbReference type="GeneID" id="54987750"/>
<protein>
    <submittedName>
        <fullName evidence="1">Uncharacterized protein</fullName>
    </submittedName>
</protein>
<keyword evidence="2" id="KW-1185">Reference proteome</keyword>
<evidence type="ECO:0000313" key="2">
    <source>
        <dbReference type="Proteomes" id="UP000241370"/>
    </source>
</evidence>
<sequence length="59" mass="6897">MERGLLEIYRFVPPPLLETFDPETIDDVDEFLGWVAKARFMQELEEGIVTRAIVRAFPE</sequence>
<accession>A0A2K9VH64</accession>
<evidence type="ECO:0000313" key="1">
    <source>
        <dbReference type="EMBL" id="AUV61551.1"/>
    </source>
</evidence>
<dbReference type="EMBL" id="MG711460">
    <property type="protein sequence ID" value="AUV61551.1"/>
    <property type="molecule type" value="Genomic_DNA"/>
</dbReference>
<proteinExistence type="predicted"/>
<dbReference type="Proteomes" id="UP000241370">
    <property type="component" value="Segment"/>
</dbReference>
<reference evidence="1 2" key="1">
    <citation type="submission" date="2017-12" db="EMBL/GenBank/DDBJ databases">
        <title>Phages infecting Faecalibacterium prausnitzii belong to novel viral genera that help decipher intestinal viromes.</title>
        <authorList>
            <person name="Petit M.-A."/>
            <person name="De Paepe M."/>
            <person name="Benevides L."/>
            <person name="Langella P."/>
        </authorList>
    </citation>
    <scope>NUCLEOTIDE SEQUENCE [LARGE SCALE GENOMIC DNA]</scope>
</reference>